<evidence type="ECO:0000313" key="14">
    <source>
        <dbReference type="EMBL" id="UOP04911.2"/>
    </source>
</evidence>
<feature type="domain" description="Histidine kinase" evidence="12">
    <location>
        <begin position="456"/>
        <end position="702"/>
    </location>
</feature>
<dbReference type="PRINTS" id="PR00344">
    <property type="entry name" value="BCTRLSENSOR"/>
</dbReference>
<evidence type="ECO:0000256" key="6">
    <source>
        <dbReference type="ARBA" id="ARBA00022777"/>
    </source>
</evidence>
<evidence type="ECO:0000256" key="5">
    <source>
        <dbReference type="ARBA" id="ARBA00022679"/>
    </source>
</evidence>
<dbReference type="Gene3D" id="3.30.565.10">
    <property type="entry name" value="Histidine kinase-like ATPase, C-terminal domain"/>
    <property type="match status" value="1"/>
</dbReference>
<keyword evidence="7" id="KW-0902">Two-component regulatory system</keyword>
<dbReference type="SUPFAM" id="SSF55874">
    <property type="entry name" value="ATPase domain of HSP90 chaperone/DNA topoisomerase II/histidine kinase"/>
    <property type="match status" value="1"/>
</dbReference>
<feature type="domain" description="HPt" evidence="13">
    <location>
        <begin position="392"/>
        <end position="503"/>
    </location>
</feature>
<name>A0A8T9MUL1_9NEIS</name>
<keyword evidence="10" id="KW-0175">Coiled coil</keyword>
<dbReference type="Gene3D" id="3.30.450.20">
    <property type="entry name" value="PAS domain"/>
    <property type="match status" value="1"/>
</dbReference>
<dbReference type="PANTHER" id="PTHR43395">
    <property type="entry name" value="SENSOR HISTIDINE KINASE CHEA"/>
    <property type="match status" value="1"/>
</dbReference>
<evidence type="ECO:0000259" key="13">
    <source>
        <dbReference type="PROSITE" id="PS50894"/>
    </source>
</evidence>
<evidence type="ECO:0000256" key="1">
    <source>
        <dbReference type="ARBA" id="ARBA00000085"/>
    </source>
</evidence>
<evidence type="ECO:0000259" key="12">
    <source>
        <dbReference type="PROSITE" id="PS50109"/>
    </source>
</evidence>
<dbReference type="InterPro" id="IPR008207">
    <property type="entry name" value="Sig_transdc_His_kin_Hpt_dom"/>
</dbReference>
<feature type="transmembrane region" description="Helical" evidence="11">
    <location>
        <begin position="201"/>
        <end position="225"/>
    </location>
</feature>
<dbReference type="InterPro" id="IPR005467">
    <property type="entry name" value="His_kinase_dom"/>
</dbReference>
<dbReference type="Proteomes" id="UP000831534">
    <property type="component" value="Chromosome"/>
</dbReference>
<keyword evidence="11" id="KW-0472">Membrane</keyword>
<dbReference type="EC" id="2.7.13.3" evidence="2"/>
<feature type="transmembrane region" description="Helical" evidence="11">
    <location>
        <begin position="21"/>
        <end position="42"/>
    </location>
</feature>
<comment type="function">
    <text evidence="8">Involved in the transmission of sensory signals from the chemoreceptors to the flagellar motors. CheA is autophosphorylated; it can transfer its phosphate group to either CheB or CheY.</text>
</comment>
<organism evidence="14 15">
    <name type="scientific">Conchiformibius kuhniae</name>
    <dbReference type="NCBI Taxonomy" id="211502"/>
    <lineage>
        <taxon>Bacteria</taxon>
        <taxon>Pseudomonadati</taxon>
        <taxon>Pseudomonadota</taxon>
        <taxon>Betaproteobacteria</taxon>
        <taxon>Neisseriales</taxon>
        <taxon>Neisseriaceae</taxon>
        <taxon>Conchiformibius</taxon>
    </lineage>
</organism>
<evidence type="ECO:0000256" key="3">
    <source>
        <dbReference type="ARBA" id="ARBA00021495"/>
    </source>
</evidence>
<keyword evidence="11" id="KW-1133">Transmembrane helix</keyword>
<keyword evidence="15" id="KW-1185">Reference proteome</keyword>
<evidence type="ECO:0000256" key="4">
    <source>
        <dbReference type="ARBA" id="ARBA00022553"/>
    </source>
</evidence>
<proteinExistence type="predicted"/>
<evidence type="ECO:0000256" key="8">
    <source>
        <dbReference type="ARBA" id="ARBA00035100"/>
    </source>
</evidence>
<comment type="catalytic activity">
    <reaction evidence="1">
        <text>ATP + protein L-histidine = ADP + protein N-phospho-L-histidine.</text>
        <dbReference type="EC" id="2.7.13.3"/>
    </reaction>
</comment>
<dbReference type="SUPFAM" id="SSF47226">
    <property type="entry name" value="Histidine-containing phosphotransfer domain, HPT domain"/>
    <property type="match status" value="1"/>
</dbReference>
<dbReference type="Pfam" id="PF02518">
    <property type="entry name" value="HATPase_c"/>
    <property type="match status" value="1"/>
</dbReference>
<dbReference type="GO" id="GO:0000155">
    <property type="term" value="F:phosphorelay sensor kinase activity"/>
    <property type="evidence" value="ECO:0007669"/>
    <property type="project" value="UniProtKB-ARBA"/>
</dbReference>
<dbReference type="FunFam" id="3.30.565.10:FF:000016">
    <property type="entry name" value="Chemotaxis protein CheA, putative"/>
    <property type="match status" value="1"/>
</dbReference>
<dbReference type="InterPro" id="IPR036890">
    <property type="entry name" value="HATPase_C_sf"/>
</dbReference>
<evidence type="ECO:0000256" key="9">
    <source>
        <dbReference type="PROSITE-ProRule" id="PRU00110"/>
    </source>
</evidence>
<dbReference type="SMART" id="SM00387">
    <property type="entry name" value="HATPase_c"/>
    <property type="match status" value="1"/>
</dbReference>
<dbReference type="InterPro" id="IPR003594">
    <property type="entry name" value="HATPase_dom"/>
</dbReference>
<evidence type="ECO:0000313" key="15">
    <source>
        <dbReference type="Proteomes" id="UP000831534"/>
    </source>
</evidence>
<accession>A0A8T9MUL1</accession>
<dbReference type="Gene3D" id="1.20.120.160">
    <property type="entry name" value="HPT domain"/>
    <property type="match status" value="1"/>
</dbReference>
<dbReference type="GO" id="GO:0005524">
    <property type="term" value="F:ATP binding"/>
    <property type="evidence" value="ECO:0007669"/>
    <property type="project" value="UniProtKB-KW"/>
</dbReference>
<keyword evidence="4 9" id="KW-0597">Phosphoprotein</keyword>
<reference evidence="14" key="2">
    <citation type="submission" date="2024-09" db="EMBL/GenBank/DDBJ databases">
        <authorList>
            <person name="Veyrier F.J."/>
        </authorList>
    </citation>
    <scope>NUCLEOTIDE SEQUENCE</scope>
    <source>
        <strain evidence="14">17694</strain>
    </source>
</reference>
<keyword evidence="5" id="KW-0808">Transferase</keyword>
<keyword evidence="14" id="KW-0067">ATP-binding</keyword>
<feature type="modified residue" description="Phosphohistidine" evidence="9">
    <location>
        <position position="440"/>
    </location>
</feature>
<dbReference type="InterPro" id="IPR036641">
    <property type="entry name" value="HPT_dom_sf"/>
</dbReference>
<dbReference type="PROSITE" id="PS50894">
    <property type="entry name" value="HPT"/>
    <property type="match status" value="1"/>
</dbReference>
<keyword evidence="6" id="KW-0418">Kinase</keyword>
<reference evidence="14" key="1">
    <citation type="journal article" date="2022" name="Res Sq">
        <title>Evolution of multicellular longitudinally dividing oral cavity symbionts (Neisseriaceae).</title>
        <authorList>
            <person name="Nyongesa S."/>
            <person name="Weber P."/>
            <person name="Bernet E."/>
            <person name="Pullido F."/>
            <person name="Nieckarz M."/>
            <person name="Delaby M."/>
            <person name="Nieves C."/>
            <person name="Viehboeck T."/>
            <person name="Krause N."/>
            <person name="Rivera-Millot A."/>
            <person name="Nakamura A."/>
            <person name="Vischer N."/>
            <person name="VanNieuwenhze M."/>
            <person name="Brun Y."/>
            <person name="Cava F."/>
            <person name="Bulgheresi S."/>
            <person name="Veyrier F."/>
        </authorList>
    </citation>
    <scope>NUCLEOTIDE SEQUENCE</scope>
    <source>
        <strain evidence="14">17694</strain>
    </source>
</reference>
<feature type="coiled-coil region" evidence="10">
    <location>
        <begin position="451"/>
        <end position="502"/>
    </location>
</feature>
<evidence type="ECO:0000256" key="7">
    <source>
        <dbReference type="ARBA" id="ARBA00023012"/>
    </source>
</evidence>
<keyword evidence="11" id="KW-0812">Transmembrane</keyword>
<dbReference type="PROSITE" id="PS50109">
    <property type="entry name" value="HIS_KIN"/>
    <property type="match status" value="1"/>
</dbReference>
<dbReference type="RefSeq" id="WP_027009011.1">
    <property type="nucleotide sequence ID" value="NZ_CP091521.1"/>
</dbReference>
<dbReference type="InterPro" id="IPR004358">
    <property type="entry name" value="Sig_transdc_His_kin-like_C"/>
</dbReference>
<keyword evidence="14" id="KW-0547">Nucleotide-binding</keyword>
<dbReference type="EMBL" id="CP091521">
    <property type="protein sequence ID" value="UOP04911.2"/>
    <property type="molecule type" value="Genomic_DNA"/>
</dbReference>
<dbReference type="InterPro" id="IPR051315">
    <property type="entry name" value="Bact_Chemotaxis_CheA"/>
</dbReference>
<dbReference type="AlphaFoldDB" id="A0A8T9MUL1"/>
<gene>
    <name evidence="14" type="ORF">LVJ77_00650</name>
</gene>
<protein>
    <recommendedName>
        <fullName evidence="3">Chemotaxis protein CheA</fullName>
        <ecNumber evidence="2">2.7.13.3</ecNumber>
    </recommendedName>
</protein>
<evidence type="ECO:0000256" key="11">
    <source>
        <dbReference type="SAM" id="Phobius"/>
    </source>
</evidence>
<dbReference type="PANTHER" id="PTHR43395:SF10">
    <property type="entry name" value="CHEMOTAXIS PROTEIN CHEA"/>
    <property type="match status" value="1"/>
</dbReference>
<evidence type="ECO:0000256" key="2">
    <source>
        <dbReference type="ARBA" id="ARBA00012438"/>
    </source>
</evidence>
<sequence>MASAKTVHVFQKSISSRYRGLIWSVAVFLTLIALLMVSSIWLSAKIRNNTMEQLAVEQVNSATQVITQNLFNLKLSYGEDPNSPHIRHALDVVKQSKDHLNANLVALTEGGTVETQEGSKFKISALTQDGNAQRLQQFKNDWEPLSRQIDTYLAEATSPLADSSSLDLSVMGAQNINEKLQANVNGVLSVINGKITARTAWLGWIQTIGVVIALAYFLVFVFYFLSRLRDSDVRVEAARKETDEIMNTVSTGLFLLDKDLNIGSQYSKELESLIGQNELAGRNLMEVLGNMISQEDLNTTHGFIGQLYNPRVKERLIGSLNPLTRQAMNITDRNGNPVERYLDFKFNRVYQDNDISRILVNVSDVTDAVLLERKIEEEREQNDLQLEMLSTILRADRQMIDDFIRNTHKHNISINNTLKTPGERQVELRSKIEHIFREAHSLKGEAYALNLHGFTVIAENIENELKKLQAQSSLSGENFLGLAVHLEELMNLTQTIEDLVSRLGHGEPIGTPQTPAAGKARMTDYYARLVSDVAERNNKVVDFSYSGVGEVPDEGLRTTIHEIAVQLLRNAVVHGIEAPAVRQSKRKLEAGHVRMELRETENSYVLRLEDDGNGIDYDAIRNKAVEMGKYSAERAASLSTKELLMLMFSSGFSTVAKAIGDAGRGVGLDVIKDRVNALGGKINVSTSAGAYTRFTFTFPKKAV</sequence>
<evidence type="ECO:0000256" key="10">
    <source>
        <dbReference type="SAM" id="Coils"/>
    </source>
</evidence>
<dbReference type="KEGG" id="ckh:LVJ77_00650"/>